<evidence type="ECO:0000313" key="3">
    <source>
        <dbReference type="Proteomes" id="UP001446871"/>
    </source>
</evidence>
<feature type="region of interest" description="Disordered" evidence="1">
    <location>
        <begin position="280"/>
        <end position="308"/>
    </location>
</feature>
<name>A0ABR1U578_9PEZI</name>
<evidence type="ECO:0000313" key="2">
    <source>
        <dbReference type="EMBL" id="KAK8054042.1"/>
    </source>
</evidence>
<gene>
    <name evidence="2" type="ORF">PG996_013343</name>
</gene>
<keyword evidence="3" id="KW-1185">Reference proteome</keyword>
<protein>
    <submittedName>
        <fullName evidence="2">Uncharacterized protein</fullName>
    </submittedName>
</protein>
<feature type="region of interest" description="Disordered" evidence="1">
    <location>
        <begin position="771"/>
        <end position="838"/>
    </location>
</feature>
<organism evidence="2 3">
    <name type="scientific">Apiospora saccharicola</name>
    <dbReference type="NCBI Taxonomy" id="335842"/>
    <lineage>
        <taxon>Eukaryota</taxon>
        <taxon>Fungi</taxon>
        <taxon>Dikarya</taxon>
        <taxon>Ascomycota</taxon>
        <taxon>Pezizomycotina</taxon>
        <taxon>Sordariomycetes</taxon>
        <taxon>Xylariomycetidae</taxon>
        <taxon>Amphisphaeriales</taxon>
        <taxon>Apiosporaceae</taxon>
        <taxon>Apiospora</taxon>
    </lineage>
</organism>
<dbReference type="Proteomes" id="UP001446871">
    <property type="component" value="Unassembled WGS sequence"/>
</dbReference>
<comment type="caution">
    <text evidence="2">The sequence shown here is derived from an EMBL/GenBank/DDBJ whole genome shotgun (WGS) entry which is preliminary data.</text>
</comment>
<sequence>MASSSNAVSSSSNKRFFPGARDRVKQWRRLNRRWRANSQTIIKAWHDRDPILRRGLLRKLWLRNKAPDGEENAEGNVVEKLPRDRRVDLEGIAPWRAKDGKEPTAKSMLRPKGRLPDHIDKWVPTWSPDRTKMMFPFINEQTLETDGLLEFIRARAADPPSAFSAWDGNSVNMKLKRACGYIERGDDRKLIIPNWVDLDDLDPNNYGLELNLQREVAEYLGLDSEKIDPDSSLLDEEKAAFQGAHIQDRLIPKRQAPLVMEVQEALYDFLLDVCEELAGKDASKDEEESSQDGDGDGDEAMPGADDAWDMGDAVRDLATPWRIKKPDPDARGSQIRQYLGSCREGIPFTSPIDINWDFLELSVWERLRSVEGDLLRMREDPGYFAQKMQENREHHWRQVDPITEPYPGIPPRGRSKQLGWCEDSYKTFELRAAIVQRVITYEIWCACFQYVTELRGKWDDHLEEERLTGEFPQDAIRNIQLLMVLALHMTLLGTEIPARSHLRCDKPMRKHYERNDGMTTIQEFTYRDDANASLDEQKLACMLWHVLDEDLRQGIELNNITEDMAEIVEKDSNGFSDLNKGYMADFRAARDVGMEVNKFLMRYTDNRFLGTWDKDKNKRPATWDAYAEWTMPLKILKEDVNYSIPYYDPRLKGETPPSDWFPLVEKAEKAEASNYSRQDNPTIQISKDNRQAEDNLKTFWDAFDAMLEEKGAFPAETKALFGRARPLRTPVVTTAPAKTSGRKQPTKSTGGVSKKTKKNKHLGAHNIAAAAAAGPSGTQPSSSSSSNQEATVVDFSAGPGFVDRPSRPTLEERREKAKTRGVPRPFQEPVRAPEGQAPAPEMQIPVTKRAMDTLTLLLGPFTENQPVPWADVLHMMTTIGFSVRTTRTGGSQRIFKPTEKLKNIYGVNQAVSKHEPHPDNWHPLHNMREWARNTGYGLAKLGWTLDTFKLETKGEEED</sequence>
<evidence type="ECO:0000256" key="1">
    <source>
        <dbReference type="SAM" id="MobiDB-lite"/>
    </source>
</evidence>
<feature type="compositionally biased region" description="Basic and acidic residues" evidence="1">
    <location>
        <begin position="804"/>
        <end position="815"/>
    </location>
</feature>
<feature type="compositionally biased region" description="Acidic residues" evidence="1">
    <location>
        <begin position="284"/>
        <end position="299"/>
    </location>
</feature>
<feature type="compositionally biased region" description="Low complexity" evidence="1">
    <location>
        <begin position="771"/>
        <end position="791"/>
    </location>
</feature>
<dbReference type="EMBL" id="JAQQWM010000008">
    <property type="protein sequence ID" value="KAK8054042.1"/>
    <property type="molecule type" value="Genomic_DNA"/>
</dbReference>
<proteinExistence type="predicted"/>
<accession>A0ABR1U578</accession>
<reference evidence="2 3" key="1">
    <citation type="submission" date="2023-01" db="EMBL/GenBank/DDBJ databases">
        <title>Analysis of 21 Apiospora genomes using comparative genomics revels a genus with tremendous synthesis potential of carbohydrate active enzymes and secondary metabolites.</title>
        <authorList>
            <person name="Sorensen T."/>
        </authorList>
    </citation>
    <scope>NUCLEOTIDE SEQUENCE [LARGE SCALE GENOMIC DNA]</scope>
    <source>
        <strain evidence="2 3">CBS 83171</strain>
    </source>
</reference>
<feature type="region of interest" description="Disordered" evidence="1">
    <location>
        <begin position="731"/>
        <end position="759"/>
    </location>
</feature>